<accession>A0A8H3LJ45</accession>
<evidence type="ECO:0000313" key="2">
    <source>
        <dbReference type="EMBL" id="GES87047.1"/>
    </source>
</evidence>
<evidence type="ECO:0000313" key="3">
    <source>
        <dbReference type="Proteomes" id="UP000615446"/>
    </source>
</evidence>
<sequence length="80" mass="9500">MTNINSEQHINLDNLDEKINKDETKTKENDDDDDDKINNDDNNDFDIDNINIKSIEHPAQNKNIKWRLDTIFKNDLYCSF</sequence>
<protein>
    <submittedName>
        <fullName evidence="2">Uncharacterized protein</fullName>
    </submittedName>
</protein>
<dbReference type="AlphaFoldDB" id="A0A8H3LJ45"/>
<feature type="compositionally biased region" description="Basic and acidic residues" evidence="1">
    <location>
        <begin position="15"/>
        <end position="28"/>
    </location>
</feature>
<dbReference type="Proteomes" id="UP000615446">
    <property type="component" value="Unassembled WGS sequence"/>
</dbReference>
<feature type="compositionally biased region" description="Polar residues" evidence="1">
    <location>
        <begin position="1"/>
        <end position="11"/>
    </location>
</feature>
<name>A0A8H3LJ45_9GLOM</name>
<feature type="region of interest" description="Disordered" evidence="1">
    <location>
        <begin position="1"/>
        <end position="47"/>
    </location>
</feature>
<evidence type="ECO:0000256" key="1">
    <source>
        <dbReference type="SAM" id="MobiDB-lite"/>
    </source>
</evidence>
<organism evidence="2 3">
    <name type="scientific">Rhizophagus clarus</name>
    <dbReference type="NCBI Taxonomy" id="94130"/>
    <lineage>
        <taxon>Eukaryota</taxon>
        <taxon>Fungi</taxon>
        <taxon>Fungi incertae sedis</taxon>
        <taxon>Mucoromycota</taxon>
        <taxon>Glomeromycotina</taxon>
        <taxon>Glomeromycetes</taxon>
        <taxon>Glomerales</taxon>
        <taxon>Glomeraceae</taxon>
        <taxon>Rhizophagus</taxon>
    </lineage>
</organism>
<gene>
    <name evidence="2" type="ORF">RCL2_001407100</name>
</gene>
<reference evidence="2" key="1">
    <citation type="submission" date="2019-10" db="EMBL/GenBank/DDBJ databases">
        <title>Conservation and host-specific expression of non-tandemly repeated heterogenous ribosome RNA gene in arbuscular mycorrhizal fungi.</title>
        <authorList>
            <person name="Maeda T."/>
            <person name="Kobayashi Y."/>
            <person name="Nakagawa T."/>
            <person name="Ezawa T."/>
            <person name="Yamaguchi K."/>
            <person name="Bino T."/>
            <person name="Nishimoto Y."/>
            <person name="Shigenobu S."/>
            <person name="Kawaguchi M."/>
        </authorList>
    </citation>
    <scope>NUCLEOTIDE SEQUENCE</scope>
    <source>
        <strain evidence="2">HR1</strain>
    </source>
</reference>
<dbReference type="EMBL" id="BLAL01000162">
    <property type="protein sequence ID" value="GES87047.1"/>
    <property type="molecule type" value="Genomic_DNA"/>
</dbReference>
<proteinExistence type="predicted"/>
<comment type="caution">
    <text evidence="2">The sequence shown here is derived from an EMBL/GenBank/DDBJ whole genome shotgun (WGS) entry which is preliminary data.</text>
</comment>
<feature type="compositionally biased region" description="Acidic residues" evidence="1">
    <location>
        <begin position="29"/>
        <end position="47"/>
    </location>
</feature>